<organism evidence="2 3">
    <name type="scientific">Myroides odoratus</name>
    <name type="common">Flavobacterium odoratum</name>
    <dbReference type="NCBI Taxonomy" id="256"/>
    <lineage>
        <taxon>Bacteria</taxon>
        <taxon>Pseudomonadati</taxon>
        <taxon>Bacteroidota</taxon>
        <taxon>Flavobacteriia</taxon>
        <taxon>Flavobacteriales</taxon>
        <taxon>Flavobacteriaceae</taxon>
        <taxon>Myroides</taxon>
    </lineage>
</organism>
<dbReference type="InterPro" id="IPR020509">
    <property type="entry name" value="Uncharacterised_YnzE"/>
</dbReference>
<evidence type="ECO:0000313" key="3">
    <source>
        <dbReference type="Proteomes" id="UP000596202"/>
    </source>
</evidence>
<feature type="transmembrane region" description="Helical" evidence="1">
    <location>
        <begin position="21"/>
        <end position="44"/>
    </location>
</feature>
<sequence length="143" mass="16004">MLYRIKTANMNKATPSFIFPILSIGFLVWLLATLAFRFAGQFFFLTESPTILSILYLIVVPSMIFLSLFTFKKFNLIGFEKTAAGILLVLPGMLIDTFAIQFFEAIFPNMPATRAASFGSWLMWAYSIVLVTAIISGVRPKQG</sequence>
<keyword evidence="1" id="KW-1133">Transmembrane helix</keyword>
<evidence type="ECO:0000313" key="2">
    <source>
        <dbReference type="EMBL" id="QQU01839.1"/>
    </source>
</evidence>
<dbReference type="Pfam" id="PF17329">
    <property type="entry name" value="DUF5367"/>
    <property type="match status" value="1"/>
</dbReference>
<feature type="transmembrane region" description="Helical" evidence="1">
    <location>
        <begin position="50"/>
        <end position="71"/>
    </location>
</feature>
<keyword evidence="1" id="KW-0472">Membrane</keyword>
<evidence type="ECO:0000256" key="1">
    <source>
        <dbReference type="SAM" id="Phobius"/>
    </source>
</evidence>
<proteinExistence type="predicted"/>
<dbReference type="EMBL" id="CP068108">
    <property type="protein sequence ID" value="QQU01839.1"/>
    <property type="molecule type" value="Genomic_DNA"/>
</dbReference>
<protein>
    <submittedName>
        <fullName evidence="2">DUF5367 domain-containing protein</fullName>
    </submittedName>
</protein>
<accession>A0A9Q6Z4N4</accession>
<gene>
    <name evidence="2" type="ORF">I6I88_08895</name>
</gene>
<dbReference type="OrthoDB" id="8479580at2"/>
<dbReference type="AlphaFoldDB" id="A0A9Q6Z4N4"/>
<name>A0A9Q6Z4N4_MYROD</name>
<reference evidence="2 3" key="1">
    <citation type="submission" date="2021-01" db="EMBL/GenBank/DDBJ databases">
        <title>FDA dAtabase for Regulatory Grade micrObial Sequences (FDA-ARGOS): Supporting development and validation of Infectious Disease Dx tests.</title>
        <authorList>
            <person name="Sproer C."/>
            <person name="Gronow S."/>
            <person name="Severitt S."/>
            <person name="Schroder I."/>
            <person name="Tallon L."/>
            <person name="Sadzewicz L."/>
            <person name="Zhao X."/>
            <person name="Boylan J."/>
            <person name="Ott S."/>
            <person name="Bowen H."/>
            <person name="Vavikolanu K."/>
            <person name="Mehta A."/>
            <person name="Aluvathingal J."/>
            <person name="Nadendla S."/>
            <person name="Lowell S."/>
            <person name="Myers T."/>
            <person name="Yan Y."/>
            <person name="Sichtig H."/>
        </authorList>
    </citation>
    <scope>NUCLEOTIDE SEQUENCE [LARGE SCALE GENOMIC DNA]</scope>
    <source>
        <strain evidence="2 3">FDAARGOS_1131</strain>
    </source>
</reference>
<dbReference type="Proteomes" id="UP000596202">
    <property type="component" value="Chromosome"/>
</dbReference>
<feature type="transmembrane region" description="Helical" evidence="1">
    <location>
        <begin position="83"/>
        <end position="103"/>
    </location>
</feature>
<feature type="transmembrane region" description="Helical" evidence="1">
    <location>
        <begin position="115"/>
        <end position="138"/>
    </location>
</feature>
<keyword evidence="1" id="KW-0812">Transmembrane</keyword>